<evidence type="ECO:0000256" key="5">
    <source>
        <dbReference type="ARBA" id="ARBA00023157"/>
    </source>
</evidence>
<dbReference type="SUPFAM" id="SSF54423">
    <property type="entry name" value="DsbC/DsbG N-terminal domain-like"/>
    <property type="match status" value="1"/>
</dbReference>
<dbReference type="HOGENOM" id="CLU_083593_0_0_6"/>
<dbReference type="AlphaFoldDB" id="N6W8Y5"/>
<comment type="function">
    <text evidence="7">Required for disulfide bond formation in some periplasmic proteins. Acts by transferring its disulfide bond to other proteins and is reduced in the process.</text>
</comment>
<accession>N6W8Y5</accession>
<evidence type="ECO:0000256" key="3">
    <source>
        <dbReference type="ARBA" id="ARBA00022729"/>
    </source>
</evidence>
<dbReference type="PANTHER" id="PTHR35272:SF3">
    <property type="entry name" value="THIOL:DISULFIDE INTERCHANGE PROTEIN DSBC"/>
    <property type="match status" value="1"/>
</dbReference>
<evidence type="ECO:0000256" key="7">
    <source>
        <dbReference type="RuleBase" id="RU364038"/>
    </source>
</evidence>
<comment type="similarity">
    <text evidence="2 7">Belongs to the thioredoxin family. DsbC subfamily.</text>
</comment>
<dbReference type="PANTHER" id="PTHR35272">
    <property type="entry name" value="THIOL:DISULFIDE INTERCHANGE PROTEIN DSBC-RELATED"/>
    <property type="match status" value="1"/>
</dbReference>
<dbReference type="Pfam" id="PF13098">
    <property type="entry name" value="Thioredoxin_2"/>
    <property type="match status" value="1"/>
</dbReference>
<dbReference type="Proteomes" id="UP000013165">
    <property type="component" value="Unassembled WGS sequence"/>
</dbReference>
<dbReference type="InterPro" id="IPR051470">
    <property type="entry name" value="Thiol:disulfide_interchange"/>
</dbReference>
<comment type="caution">
    <text evidence="10">The sequence shown here is derived from an EMBL/GenBank/DDBJ whole genome shotgun (WGS) entry which is preliminary data.</text>
</comment>
<evidence type="ECO:0000313" key="10">
    <source>
        <dbReference type="EMBL" id="ENO16699.1"/>
    </source>
</evidence>
<dbReference type="RefSeq" id="WP_004583209.1">
    <property type="nucleotide sequence ID" value="NZ_AP028878.1"/>
</dbReference>
<feature type="chain" id="PRO_5010000574" description="Thiol:disulfide interchange protein" evidence="7">
    <location>
        <begin position="28"/>
        <end position="249"/>
    </location>
</feature>
<dbReference type="EMBL" id="APLQ01000010">
    <property type="protein sequence ID" value="ENO16699.1"/>
    <property type="molecule type" value="Genomic_DNA"/>
</dbReference>
<dbReference type="SUPFAM" id="SSF52833">
    <property type="entry name" value="Thioredoxin-like"/>
    <property type="match status" value="1"/>
</dbReference>
<keyword evidence="6 7" id="KW-0676">Redox-active center</keyword>
<dbReference type="PATRIC" id="fig|626887.3.peg.642"/>
<evidence type="ECO:0000313" key="11">
    <source>
        <dbReference type="Proteomes" id="UP000013165"/>
    </source>
</evidence>
<dbReference type="eggNOG" id="COG1651">
    <property type="taxonomic scope" value="Bacteria"/>
</dbReference>
<proteinExistence type="inferred from homology"/>
<evidence type="ECO:0000259" key="8">
    <source>
        <dbReference type="Pfam" id="PF10411"/>
    </source>
</evidence>
<evidence type="ECO:0000256" key="6">
    <source>
        <dbReference type="ARBA" id="ARBA00023284"/>
    </source>
</evidence>
<organism evidence="10 11">
    <name type="scientific">Marinobacter nanhaiticus D15-8W</name>
    <dbReference type="NCBI Taxonomy" id="626887"/>
    <lineage>
        <taxon>Bacteria</taxon>
        <taxon>Pseudomonadati</taxon>
        <taxon>Pseudomonadota</taxon>
        <taxon>Gammaproteobacteria</taxon>
        <taxon>Pseudomonadales</taxon>
        <taxon>Marinobacteraceae</taxon>
        <taxon>Marinobacter</taxon>
    </lineage>
</organism>
<dbReference type="GO" id="GO:0042597">
    <property type="term" value="C:periplasmic space"/>
    <property type="evidence" value="ECO:0007669"/>
    <property type="project" value="UniProtKB-SubCell"/>
</dbReference>
<feature type="domain" description="Disulphide bond isomerase DsbC/G N-terminal" evidence="8">
    <location>
        <begin position="28"/>
        <end position="98"/>
    </location>
</feature>
<comment type="subcellular location">
    <subcellularLocation>
        <location evidence="1 7">Periplasm</location>
    </subcellularLocation>
</comment>
<reference evidence="10 11" key="1">
    <citation type="journal article" date="2013" name="Genome Announc.">
        <title>Genome Sequence of the Polycyclic Aromatic Hydrocarbon-Degrading Bacterium Strain Marinobacter nanhaiticus D15-8WT.</title>
        <authorList>
            <person name="Cui Z."/>
            <person name="Gao W."/>
            <person name="Li Q."/>
            <person name="Xu G."/>
            <person name="Zheng L."/>
        </authorList>
    </citation>
    <scope>NUCLEOTIDE SEQUENCE [LARGE SCALE GENOMIC DNA]</scope>
    <source>
        <strain evidence="10 11">D15-8W</strain>
    </source>
</reference>
<keyword evidence="3 7" id="KW-0732">Signal</keyword>
<gene>
    <name evidence="10" type="ORF">J057_03295</name>
</gene>
<feature type="domain" description="Thioredoxin-like fold" evidence="9">
    <location>
        <begin position="124"/>
        <end position="244"/>
    </location>
</feature>
<dbReference type="InterPro" id="IPR012336">
    <property type="entry name" value="Thioredoxin-like_fold"/>
</dbReference>
<keyword evidence="4 7" id="KW-0574">Periplasm</keyword>
<dbReference type="STRING" id="626887.J057_03295"/>
<dbReference type="InterPro" id="IPR033954">
    <property type="entry name" value="DiS-bond_Isoase_DsbC/G"/>
</dbReference>
<dbReference type="CDD" id="cd03020">
    <property type="entry name" value="DsbA_DsbC_DsbG"/>
    <property type="match status" value="1"/>
</dbReference>
<dbReference type="OrthoDB" id="12976at2"/>
<keyword evidence="11" id="KW-1185">Reference proteome</keyword>
<dbReference type="Pfam" id="PF10411">
    <property type="entry name" value="DsbC_N"/>
    <property type="match status" value="1"/>
</dbReference>
<evidence type="ECO:0000256" key="4">
    <source>
        <dbReference type="ARBA" id="ARBA00022764"/>
    </source>
</evidence>
<dbReference type="InterPro" id="IPR009094">
    <property type="entry name" value="DiS-bond_isomerase_DsbC/G_N_sf"/>
</dbReference>
<name>N6W8Y5_9GAMM</name>
<dbReference type="Gene3D" id="3.40.30.10">
    <property type="entry name" value="Glutaredoxin"/>
    <property type="match status" value="1"/>
</dbReference>
<evidence type="ECO:0000256" key="2">
    <source>
        <dbReference type="ARBA" id="ARBA00009813"/>
    </source>
</evidence>
<evidence type="ECO:0000256" key="1">
    <source>
        <dbReference type="ARBA" id="ARBA00004418"/>
    </source>
</evidence>
<keyword evidence="5" id="KW-1015">Disulfide bond</keyword>
<dbReference type="Gene3D" id="3.10.450.70">
    <property type="entry name" value="Disulphide bond isomerase, DsbC/G, N-terminal"/>
    <property type="match status" value="1"/>
</dbReference>
<dbReference type="InterPro" id="IPR036249">
    <property type="entry name" value="Thioredoxin-like_sf"/>
</dbReference>
<dbReference type="InterPro" id="IPR018950">
    <property type="entry name" value="DiS-bond_isomerase_DsbC/G_N"/>
</dbReference>
<feature type="signal peptide" evidence="7">
    <location>
        <begin position="1"/>
        <end position="27"/>
    </location>
</feature>
<protein>
    <recommendedName>
        <fullName evidence="7">Thiol:disulfide interchange protein</fullName>
    </recommendedName>
</protein>
<evidence type="ECO:0000259" key="9">
    <source>
        <dbReference type="Pfam" id="PF13098"/>
    </source>
</evidence>
<sequence>MINTFKLRSLGMALALVGIFSSGAAHAAGDEAEDAIRDRLEQSIPGLEVQDVSVSRVDGLYEVTTNNPEMIYATENGEYFLVGDLYQVSEQGLSNVTEQGRAEARAKQMAKVDHDDMISFSPEGEVKAEIFVFTDIDCPYCRKLHQDVPRLNELGIQVNYLGYPRSGPGTPSFKKYVSVWCSEDSRAAMDKAKNGGSVPPTSCDNPVEEQFRLGGEVGVTGTPAIVLEDGNMIRGYVPADRLAQGLGLL</sequence>